<evidence type="ECO:0000256" key="5">
    <source>
        <dbReference type="RuleBase" id="RU003495"/>
    </source>
</evidence>
<dbReference type="NCBIfam" id="TIGR00413">
    <property type="entry name" value="rlpA"/>
    <property type="match status" value="1"/>
</dbReference>
<dbReference type="GO" id="GO:0071555">
    <property type="term" value="P:cell wall organization"/>
    <property type="evidence" value="ECO:0007669"/>
    <property type="project" value="UniProtKB-KW"/>
</dbReference>
<dbReference type="InterPro" id="IPR007730">
    <property type="entry name" value="SPOR-like_dom"/>
</dbReference>
<dbReference type="Proteomes" id="UP000045978">
    <property type="component" value="Unassembled WGS sequence"/>
</dbReference>
<protein>
    <recommendedName>
        <fullName evidence="4">Endolytic peptidoglycan transglycosylase RlpA</fullName>
        <ecNumber evidence="4">4.2.2.-</ecNumber>
    </recommendedName>
</protein>
<comment type="function">
    <text evidence="4">Lytic transglycosylase with a strong preference for naked glycan strands that lack stem peptides.</text>
</comment>
<dbReference type="InterPro" id="IPR036908">
    <property type="entry name" value="RlpA-like_sf"/>
</dbReference>
<feature type="region of interest" description="Disordered" evidence="6">
    <location>
        <begin position="43"/>
        <end position="75"/>
    </location>
</feature>
<dbReference type="FunFam" id="2.40.40.10:FF:000003">
    <property type="entry name" value="Endolytic peptidoglycan transglycosylase RlpA"/>
    <property type="match status" value="1"/>
</dbReference>
<comment type="similarity">
    <text evidence="4 5">Belongs to the RlpA family.</text>
</comment>
<dbReference type="GO" id="GO:0000270">
    <property type="term" value="P:peptidoglycan metabolic process"/>
    <property type="evidence" value="ECO:0007669"/>
    <property type="project" value="UniProtKB-UniRule"/>
</dbReference>
<keyword evidence="2 4" id="KW-0456">Lyase</keyword>
<evidence type="ECO:0000313" key="9">
    <source>
        <dbReference type="Proteomes" id="UP000045978"/>
    </source>
</evidence>
<evidence type="ECO:0000313" key="8">
    <source>
        <dbReference type="EMBL" id="CTP88947.1"/>
    </source>
</evidence>
<dbReference type="EMBL" id="CXOJ01000052">
    <property type="protein sequence ID" value="CTP88947.1"/>
    <property type="molecule type" value="Genomic_DNA"/>
</dbReference>
<dbReference type="PANTHER" id="PTHR34183">
    <property type="entry name" value="ENDOLYTIC PEPTIDOGLYCAN TRANSGLYCOSYLASE RLPA"/>
    <property type="match status" value="1"/>
</dbReference>
<evidence type="ECO:0000256" key="4">
    <source>
        <dbReference type="HAMAP-Rule" id="MF_02071"/>
    </source>
</evidence>
<dbReference type="GO" id="GO:0008932">
    <property type="term" value="F:lytic endotransglycosylase activity"/>
    <property type="evidence" value="ECO:0007669"/>
    <property type="project" value="UniProtKB-UniRule"/>
</dbReference>
<sequence length="500" mass="50774" precursor="true">MNPNALLRIVPVAVLLALAACSSAPKKTAGGAAAASGVRVEGRGPAHVATGCPSTSPYAPAKEDPSTRGNYTAGGLYAPGVSDRTPDYVPNVACIPEPMVTDEPRSAVGNRSPYMVLGREYTIIDDPHSYVERGTASYYGSKFHGRLTSNREVYDMYAFTAAHKTLPLPSFALVTNLDNGESVVVRINDRGPFHDDRVIDLSYAAAVKLGITGKGTGRVEVRGLTPADNGNLLASRRTGKQVATGTTLASAAGTGSAAQAAAARRATDMDNLVKALPAKPSSAVVAAASVPARSAATSSTAAPSAASATAAAAALPEGERWRYRVLADADTAANADHFDDWMKSRGVRVATGKPTKVAATVAAAPAPTPTPTPTRRATTATATATATATPAATATTVAAAVPAPAAPVVAATRAAADNAAARGPLGILLQVASFASRENANRALSQLASAGIVGASVSDIVSGGRTLWRLRVAAENHGRATELASRIAGLGFGRPQIVKD</sequence>
<dbReference type="InterPro" id="IPR009009">
    <property type="entry name" value="RlpA-like_DPBB"/>
</dbReference>
<dbReference type="PANTHER" id="PTHR34183:SF1">
    <property type="entry name" value="ENDOLYTIC PEPTIDOGLYCAN TRANSGLYCOSYLASE RLPA"/>
    <property type="match status" value="1"/>
</dbReference>
<dbReference type="InterPro" id="IPR012997">
    <property type="entry name" value="RplA"/>
</dbReference>
<dbReference type="GO" id="GO:0009279">
    <property type="term" value="C:cell outer membrane"/>
    <property type="evidence" value="ECO:0007669"/>
    <property type="project" value="TreeGrafter"/>
</dbReference>
<feature type="signal peptide" evidence="4">
    <location>
        <begin position="1"/>
        <end position="19"/>
    </location>
</feature>
<dbReference type="SUPFAM" id="SSF110997">
    <property type="entry name" value="Sporulation related repeat"/>
    <property type="match status" value="1"/>
</dbReference>
<evidence type="ECO:0000256" key="2">
    <source>
        <dbReference type="ARBA" id="ARBA00023239"/>
    </source>
</evidence>
<dbReference type="HAMAP" id="MF_02071">
    <property type="entry name" value="RlpA"/>
    <property type="match status" value="1"/>
</dbReference>
<name>A0A0K2ZV96_9XANT</name>
<accession>A0A0K2ZV96</accession>
<evidence type="ECO:0000256" key="1">
    <source>
        <dbReference type="ARBA" id="ARBA00022729"/>
    </source>
</evidence>
<reference evidence="8 9" key="1">
    <citation type="submission" date="2015-07" db="EMBL/GenBank/DDBJ databases">
        <authorList>
            <person name="Noorani M."/>
        </authorList>
    </citation>
    <scope>NUCLEOTIDE SEQUENCE [LARGE SCALE GENOMIC DNA]</scope>
    <source>
        <strain evidence="8">LMG730</strain>
    </source>
</reference>
<organism evidence="8 9">
    <name type="scientific">Xanthomonas graminis pv. phlei</name>
    <dbReference type="NCBI Taxonomy" id="487906"/>
    <lineage>
        <taxon>Bacteria</taxon>
        <taxon>Pseudomonadati</taxon>
        <taxon>Pseudomonadota</taxon>
        <taxon>Gammaproteobacteria</taxon>
        <taxon>Lysobacterales</taxon>
        <taxon>Lysobacteraceae</taxon>
        <taxon>Xanthomonas</taxon>
        <taxon>Xanthomonas translucens group</taxon>
        <taxon>Xanthomonas graminis</taxon>
    </lineage>
</organism>
<dbReference type="EC" id="4.2.2.-" evidence="4"/>
<dbReference type="AlphaFoldDB" id="A0A0K2ZV96"/>
<dbReference type="InterPro" id="IPR034718">
    <property type="entry name" value="RlpA"/>
</dbReference>
<feature type="chain" id="PRO_5009984141" description="Endolytic peptidoglycan transglycosylase RlpA" evidence="4">
    <location>
        <begin position="20"/>
        <end position="500"/>
    </location>
</feature>
<evidence type="ECO:0000259" key="7">
    <source>
        <dbReference type="PROSITE" id="PS51724"/>
    </source>
</evidence>
<evidence type="ECO:0000256" key="3">
    <source>
        <dbReference type="ARBA" id="ARBA00023316"/>
    </source>
</evidence>
<dbReference type="Pfam" id="PF03330">
    <property type="entry name" value="DPBB_1"/>
    <property type="match status" value="1"/>
</dbReference>
<dbReference type="Gene3D" id="2.40.40.10">
    <property type="entry name" value="RlpA-like domain"/>
    <property type="match status" value="1"/>
</dbReference>
<keyword evidence="3 4" id="KW-0961">Cell wall biogenesis/degradation</keyword>
<gene>
    <name evidence="4" type="primary">rlpA</name>
    <name evidence="8" type="ORF">XTPLMG730_2306</name>
</gene>
<dbReference type="SUPFAM" id="SSF50685">
    <property type="entry name" value="Barwin-like endoglucanases"/>
    <property type="match status" value="1"/>
</dbReference>
<dbReference type="RefSeq" id="WP_053838425.1">
    <property type="nucleotide sequence ID" value="NZ_CP076251.1"/>
</dbReference>
<dbReference type="CDD" id="cd22268">
    <property type="entry name" value="DPBB_RlpA-like"/>
    <property type="match status" value="1"/>
</dbReference>
<proteinExistence type="inferred from homology"/>
<dbReference type="Gene3D" id="3.30.70.1070">
    <property type="entry name" value="Sporulation related repeat"/>
    <property type="match status" value="1"/>
</dbReference>
<dbReference type="InterPro" id="IPR036680">
    <property type="entry name" value="SPOR-like_sf"/>
</dbReference>
<keyword evidence="1 4" id="KW-0732">Signal</keyword>
<dbReference type="Pfam" id="PF05036">
    <property type="entry name" value="SPOR"/>
    <property type="match status" value="1"/>
</dbReference>
<feature type="domain" description="SPOR" evidence="7">
    <location>
        <begin position="421"/>
        <end position="500"/>
    </location>
</feature>
<dbReference type="PROSITE" id="PS51724">
    <property type="entry name" value="SPOR"/>
    <property type="match status" value="1"/>
</dbReference>
<evidence type="ECO:0000256" key="6">
    <source>
        <dbReference type="SAM" id="MobiDB-lite"/>
    </source>
</evidence>
<dbReference type="GO" id="GO:0042834">
    <property type="term" value="F:peptidoglycan binding"/>
    <property type="evidence" value="ECO:0007669"/>
    <property type="project" value="InterPro"/>
</dbReference>